<name>A0A916JD90_9BACT</name>
<keyword evidence="3" id="KW-0326">Glycosidase</keyword>
<organism evidence="7 8">
    <name type="scientific">Dyadobacter helix</name>
    <dbReference type="NCBI Taxonomy" id="2822344"/>
    <lineage>
        <taxon>Bacteria</taxon>
        <taxon>Pseudomonadati</taxon>
        <taxon>Bacteroidota</taxon>
        <taxon>Cytophagia</taxon>
        <taxon>Cytophagales</taxon>
        <taxon>Spirosomataceae</taxon>
        <taxon>Dyadobacter</taxon>
    </lineage>
</organism>
<evidence type="ECO:0000256" key="3">
    <source>
        <dbReference type="ARBA" id="ARBA00023295"/>
    </source>
</evidence>
<dbReference type="SUPFAM" id="SSF51445">
    <property type="entry name" value="(Trans)glycosidases"/>
    <property type="match status" value="1"/>
</dbReference>
<dbReference type="GO" id="GO:0004563">
    <property type="term" value="F:beta-N-acetylhexosaminidase activity"/>
    <property type="evidence" value="ECO:0007669"/>
    <property type="project" value="InterPro"/>
</dbReference>
<dbReference type="PANTHER" id="PTHR21040:SF8">
    <property type="entry name" value="BCDNA.GH04120"/>
    <property type="match status" value="1"/>
</dbReference>
<dbReference type="InterPro" id="IPR025705">
    <property type="entry name" value="Beta_hexosaminidase_sua/sub"/>
</dbReference>
<protein>
    <recommendedName>
        <fullName evidence="9">Beta-N-acetylhexosaminidase</fullName>
    </recommendedName>
</protein>
<evidence type="ECO:0000313" key="7">
    <source>
        <dbReference type="EMBL" id="CAG5000832.1"/>
    </source>
</evidence>
<evidence type="ECO:0000313" key="8">
    <source>
        <dbReference type="Proteomes" id="UP000680038"/>
    </source>
</evidence>
<dbReference type="Gene3D" id="3.30.379.10">
    <property type="entry name" value="Chitobiase/beta-hexosaminidase domain 2-like"/>
    <property type="match status" value="1"/>
</dbReference>
<comment type="caution">
    <text evidence="7">The sequence shown here is derived from an EMBL/GenBank/DDBJ whole genome shotgun (WGS) entry which is preliminary data.</text>
</comment>
<dbReference type="InterPro" id="IPR015882">
    <property type="entry name" value="HEX_bac_N"/>
</dbReference>
<keyword evidence="8" id="KW-1185">Reference proteome</keyword>
<comment type="similarity">
    <text evidence="1">Belongs to the glycosyl hydrolase 20 family.</text>
</comment>
<evidence type="ECO:0000256" key="1">
    <source>
        <dbReference type="ARBA" id="ARBA00006285"/>
    </source>
</evidence>
<gene>
    <name evidence="7" type="ORF">DYBT9275_02541</name>
</gene>
<dbReference type="GO" id="GO:0005975">
    <property type="term" value="P:carbohydrate metabolic process"/>
    <property type="evidence" value="ECO:0007669"/>
    <property type="project" value="InterPro"/>
</dbReference>
<dbReference type="PANTHER" id="PTHR21040">
    <property type="entry name" value="BCDNA.GH04120"/>
    <property type="match status" value="1"/>
</dbReference>
<dbReference type="Pfam" id="PF02838">
    <property type="entry name" value="Glyco_hydro_20b"/>
    <property type="match status" value="1"/>
</dbReference>
<evidence type="ECO:0008006" key="9">
    <source>
        <dbReference type="Google" id="ProtNLM"/>
    </source>
</evidence>
<dbReference type="RefSeq" id="WP_215239170.1">
    <property type="nucleotide sequence ID" value="NZ_CAJRAF010000002.1"/>
</dbReference>
<reference evidence="7" key="1">
    <citation type="submission" date="2021-04" db="EMBL/GenBank/DDBJ databases">
        <authorList>
            <person name="Rodrigo-Torres L."/>
            <person name="Arahal R. D."/>
            <person name="Lucena T."/>
        </authorList>
    </citation>
    <scope>NUCLEOTIDE SEQUENCE</scope>
    <source>
        <strain evidence="7">CECT 9275</strain>
    </source>
</reference>
<dbReference type="InterPro" id="IPR029018">
    <property type="entry name" value="Hex-like_dom2"/>
</dbReference>
<dbReference type="AlphaFoldDB" id="A0A916JD90"/>
<dbReference type="SUPFAM" id="SSF55545">
    <property type="entry name" value="beta-N-acetylhexosaminidase-like domain"/>
    <property type="match status" value="1"/>
</dbReference>
<dbReference type="InterPro" id="IPR038901">
    <property type="entry name" value="HEXDC-like"/>
</dbReference>
<keyword evidence="2" id="KW-0378">Hydrolase</keyword>
<dbReference type="Proteomes" id="UP000680038">
    <property type="component" value="Unassembled WGS sequence"/>
</dbReference>
<evidence type="ECO:0000259" key="5">
    <source>
        <dbReference type="Pfam" id="PF00728"/>
    </source>
</evidence>
<proteinExistence type="inferred from homology"/>
<feature type="domain" description="Glycoside hydrolase family 20 catalytic" evidence="5">
    <location>
        <begin position="175"/>
        <end position="359"/>
    </location>
</feature>
<feature type="domain" description="Beta-hexosaminidase bacterial type N-terminal" evidence="6">
    <location>
        <begin position="42"/>
        <end position="169"/>
    </location>
</feature>
<evidence type="ECO:0000256" key="2">
    <source>
        <dbReference type="ARBA" id="ARBA00022801"/>
    </source>
</evidence>
<sequence>MKIDHHFLNRLFRFNIRILSVLFLTGAYQVYGQPGTLSAQGISLIPYPKEVRTSNENFTFGNETNIVLDKNASENDRFAAGELLKHLTSVTGISAKISTKPSRGSIILTRKNGDKKIGSEGYSLVSEPNSLTISASTESGLFYGVQTALQLIQRKGREAYIPGVTIKDWPDTKVRAVHYDTKHHQDKRSYVESLIRDLAAYKVNMLVWEWEDKFEYPSHPEIGAPGAFTMKEIQEITAYAHKYHIQIVPLVQGLGHVSFILKWPQFAHLRELPASNFEFCPLKDGSYDLLSDLWKDAMEATPGSQYIHIGSDETYELGACPACKKKEEEIGKSGLYHLFIDRSAKKIEASGRGIMTWEAPMGWAKGRLEVYHTGMKQEKPVTPHKGIILTESYDYETHDLKYARQARSLGHPVYAYDPNPGIEQLFLPYFFVSDGKGKTKPGSLENSYQFLQETMGKGVFDGVIRTSWDDSGLPMQAWMLSFATTAAYSWNAAAPGLKDFTNIFFKNRYGHGSSEIDSLYYLLTEGAYFFMESFERRVWAWGEIGKTHIPDLPRGDALEYDPFWNTQYKDRVRIAGELLKKMNMAIAICDRNLHSSALENEQDIIVFKTLAQLIQHTALTYQDLSSLEFTIKAAHQQRFTDLPETYRNLQAAEGIVQEQLARRKKVFEELVTVWSKTMLPKGMSTNTKKYFFEQDRTRHFANRTADMTYLIIDEEQLGLDEYLVKLREYNRFFYNRFMK</sequence>
<dbReference type="Gene3D" id="3.20.20.80">
    <property type="entry name" value="Glycosidases"/>
    <property type="match status" value="1"/>
</dbReference>
<evidence type="ECO:0000256" key="4">
    <source>
        <dbReference type="PIRSR" id="PIRSR625705-1"/>
    </source>
</evidence>
<dbReference type="Pfam" id="PF00728">
    <property type="entry name" value="Glyco_hydro_20"/>
    <property type="match status" value="1"/>
</dbReference>
<dbReference type="PRINTS" id="PR00738">
    <property type="entry name" value="GLHYDRLASE20"/>
</dbReference>
<dbReference type="InterPro" id="IPR015883">
    <property type="entry name" value="Glyco_hydro_20_cat"/>
</dbReference>
<dbReference type="InterPro" id="IPR017853">
    <property type="entry name" value="GH"/>
</dbReference>
<evidence type="ECO:0000259" key="6">
    <source>
        <dbReference type="Pfam" id="PF02838"/>
    </source>
</evidence>
<accession>A0A916JD90</accession>
<dbReference type="EMBL" id="CAJRAF010000002">
    <property type="protein sequence ID" value="CAG5000832.1"/>
    <property type="molecule type" value="Genomic_DNA"/>
</dbReference>
<feature type="active site" description="Proton donor" evidence="4">
    <location>
        <position position="313"/>
    </location>
</feature>